<keyword evidence="2" id="KW-1185">Reference proteome</keyword>
<protein>
    <recommendedName>
        <fullName evidence="3">RNase H type-1 domain-containing protein</fullName>
    </recommendedName>
</protein>
<proteinExistence type="predicted"/>
<reference evidence="1" key="2">
    <citation type="submission" date="2021-01" db="UniProtKB">
        <authorList>
            <consortium name="EnsemblPlants"/>
        </authorList>
    </citation>
    <scope>IDENTIFICATION</scope>
</reference>
<dbReference type="Gramene" id="QL01p025605:mrna">
    <property type="protein sequence ID" value="QL01p025605:mrna"/>
    <property type="gene ID" value="QL01p025605"/>
</dbReference>
<reference evidence="1 2" key="1">
    <citation type="journal article" date="2016" name="G3 (Bethesda)">
        <title>First Draft Assembly and Annotation of the Genome of a California Endemic Oak Quercus lobata Nee (Fagaceae).</title>
        <authorList>
            <person name="Sork V.L."/>
            <person name="Fitz-Gibbon S.T."/>
            <person name="Puiu D."/>
            <person name="Crepeau M."/>
            <person name="Gugger P.F."/>
            <person name="Sherman R."/>
            <person name="Stevens K."/>
            <person name="Langley C.H."/>
            <person name="Pellegrini M."/>
            <person name="Salzberg S.L."/>
        </authorList>
    </citation>
    <scope>NUCLEOTIDE SEQUENCE [LARGE SCALE GENOMIC DNA]</scope>
    <source>
        <strain evidence="1 2">cv. SW786</strain>
    </source>
</reference>
<evidence type="ECO:0000313" key="2">
    <source>
        <dbReference type="Proteomes" id="UP000594261"/>
    </source>
</evidence>
<name>A0A7N2KNJ8_QUELO</name>
<accession>A0A7N2KNJ8</accession>
<evidence type="ECO:0008006" key="3">
    <source>
        <dbReference type="Google" id="ProtNLM"/>
    </source>
</evidence>
<organism evidence="1 2">
    <name type="scientific">Quercus lobata</name>
    <name type="common">Valley oak</name>
    <dbReference type="NCBI Taxonomy" id="97700"/>
    <lineage>
        <taxon>Eukaryota</taxon>
        <taxon>Viridiplantae</taxon>
        <taxon>Streptophyta</taxon>
        <taxon>Embryophyta</taxon>
        <taxon>Tracheophyta</taxon>
        <taxon>Spermatophyta</taxon>
        <taxon>Magnoliopsida</taxon>
        <taxon>eudicotyledons</taxon>
        <taxon>Gunneridae</taxon>
        <taxon>Pentapetalae</taxon>
        <taxon>rosids</taxon>
        <taxon>fabids</taxon>
        <taxon>Fagales</taxon>
        <taxon>Fagaceae</taxon>
        <taxon>Quercus</taxon>
    </lineage>
</organism>
<evidence type="ECO:0000313" key="1">
    <source>
        <dbReference type="EnsemblPlants" id="QL01p025605:mrna"/>
    </source>
</evidence>
<dbReference type="Proteomes" id="UP000594261">
    <property type="component" value="Chromosome 1"/>
</dbReference>
<dbReference type="InParanoid" id="A0A7N2KNJ8"/>
<dbReference type="EnsemblPlants" id="QL01p025605:mrna">
    <property type="protein sequence ID" value="QL01p025605:mrna"/>
    <property type="gene ID" value="QL01p025605"/>
</dbReference>
<dbReference type="AlphaFoldDB" id="A0A7N2KNJ8"/>
<sequence>MPMKEQVGLANTLKGEKRLHLINWDKISQPKKLGGLGIKKFKYMNQAMLNKQYWRICQNPQSLLAKIVKARYFPTCSIQEYRAKPHHSWVWMNIIKQEHPFLREGKWRVGNGYNIPLNHKDWICHPNLNLPQPHLPTGARSRRQCRYGTAYEALTLQGDKVFFGVASSTARTSTGALLEAVIEAGLAAKDQGFQHILFLSDSKGLT</sequence>
<dbReference type="EMBL" id="LRBV02000001">
    <property type="status" value="NOT_ANNOTATED_CDS"/>
    <property type="molecule type" value="Genomic_DNA"/>
</dbReference>